<dbReference type="Gramene" id="KOM47831">
    <property type="protein sequence ID" value="KOM47831"/>
    <property type="gene ID" value="LR48_Vigan07g153500"/>
</dbReference>
<protein>
    <submittedName>
        <fullName evidence="2">Uncharacterized protein</fullName>
    </submittedName>
</protein>
<name>A0A0L9UYQ5_PHAAN</name>
<evidence type="ECO:0000313" key="2">
    <source>
        <dbReference type="EMBL" id="KOM47831.1"/>
    </source>
</evidence>
<keyword evidence="1" id="KW-1133">Transmembrane helix</keyword>
<proteinExistence type="predicted"/>
<dbReference type="EMBL" id="CM003377">
    <property type="protein sequence ID" value="KOM47831.1"/>
    <property type="molecule type" value="Genomic_DNA"/>
</dbReference>
<keyword evidence="1" id="KW-0472">Membrane</keyword>
<sequence length="128" mass="13889">MEASCALGFEPLPLFVIGFRLFSYVVLLMLCGGKMKGGIMVVLLQKMKIHDGDVGGSRIEWRNSYGNNSLKRALQHDSDGGGLAAACAWRWCEAVAAMEDGSVVVFSRLGCCGFPNFSNLARTQQSNH</sequence>
<dbReference type="Proteomes" id="UP000053144">
    <property type="component" value="Chromosome 7"/>
</dbReference>
<organism evidence="2 3">
    <name type="scientific">Phaseolus angularis</name>
    <name type="common">Azuki bean</name>
    <name type="synonym">Vigna angularis</name>
    <dbReference type="NCBI Taxonomy" id="3914"/>
    <lineage>
        <taxon>Eukaryota</taxon>
        <taxon>Viridiplantae</taxon>
        <taxon>Streptophyta</taxon>
        <taxon>Embryophyta</taxon>
        <taxon>Tracheophyta</taxon>
        <taxon>Spermatophyta</taxon>
        <taxon>Magnoliopsida</taxon>
        <taxon>eudicotyledons</taxon>
        <taxon>Gunneridae</taxon>
        <taxon>Pentapetalae</taxon>
        <taxon>rosids</taxon>
        <taxon>fabids</taxon>
        <taxon>Fabales</taxon>
        <taxon>Fabaceae</taxon>
        <taxon>Papilionoideae</taxon>
        <taxon>50 kb inversion clade</taxon>
        <taxon>NPAAA clade</taxon>
        <taxon>indigoferoid/millettioid clade</taxon>
        <taxon>Phaseoleae</taxon>
        <taxon>Vigna</taxon>
    </lineage>
</organism>
<keyword evidence="1" id="KW-0812">Transmembrane</keyword>
<dbReference type="AlphaFoldDB" id="A0A0L9UYQ5"/>
<accession>A0A0L9UYQ5</accession>
<evidence type="ECO:0000313" key="3">
    <source>
        <dbReference type="Proteomes" id="UP000053144"/>
    </source>
</evidence>
<gene>
    <name evidence="2" type="ORF">LR48_Vigan07g153500</name>
</gene>
<feature type="transmembrane region" description="Helical" evidence="1">
    <location>
        <begin position="12"/>
        <end position="31"/>
    </location>
</feature>
<reference evidence="3" key="1">
    <citation type="journal article" date="2015" name="Proc. Natl. Acad. Sci. U.S.A.">
        <title>Genome sequencing of adzuki bean (Vigna angularis) provides insight into high starch and low fat accumulation and domestication.</title>
        <authorList>
            <person name="Yang K."/>
            <person name="Tian Z."/>
            <person name="Chen C."/>
            <person name="Luo L."/>
            <person name="Zhao B."/>
            <person name="Wang Z."/>
            <person name="Yu L."/>
            <person name="Li Y."/>
            <person name="Sun Y."/>
            <person name="Li W."/>
            <person name="Chen Y."/>
            <person name="Li Y."/>
            <person name="Zhang Y."/>
            <person name="Ai D."/>
            <person name="Zhao J."/>
            <person name="Shang C."/>
            <person name="Ma Y."/>
            <person name="Wu B."/>
            <person name="Wang M."/>
            <person name="Gao L."/>
            <person name="Sun D."/>
            <person name="Zhang P."/>
            <person name="Guo F."/>
            <person name="Wang W."/>
            <person name="Li Y."/>
            <person name="Wang J."/>
            <person name="Varshney R.K."/>
            <person name="Wang J."/>
            <person name="Ling H.Q."/>
            <person name="Wan P."/>
        </authorList>
    </citation>
    <scope>NUCLEOTIDE SEQUENCE</scope>
    <source>
        <strain evidence="3">cv. Jingnong 6</strain>
    </source>
</reference>
<evidence type="ECO:0000256" key="1">
    <source>
        <dbReference type="SAM" id="Phobius"/>
    </source>
</evidence>